<dbReference type="OrthoDB" id="9816197at2"/>
<organism evidence="2 3">
    <name type="scientific">Bacillus methanolicus (strain MGA3 / ATCC 53907)</name>
    <dbReference type="NCBI Taxonomy" id="796606"/>
    <lineage>
        <taxon>Bacteria</taxon>
        <taxon>Bacillati</taxon>
        <taxon>Bacillota</taxon>
        <taxon>Bacilli</taxon>
        <taxon>Bacillales</taxon>
        <taxon>Bacillaceae</taxon>
        <taxon>Bacillus</taxon>
    </lineage>
</organism>
<dbReference type="CDD" id="cd05403">
    <property type="entry name" value="NT_KNTase_like"/>
    <property type="match status" value="1"/>
</dbReference>
<name>I3E3B1_BACMM</name>
<dbReference type="KEGG" id="bmet:BMMGA3_02320"/>
<dbReference type="SUPFAM" id="SSF81301">
    <property type="entry name" value="Nucleotidyltransferase"/>
    <property type="match status" value="1"/>
</dbReference>
<dbReference type="RefSeq" id="WP_003348174.1">
    <property type="nucleotide sequence ID" value="NZ_ADWW01000003.1"/>
</dbReference>
<dbReference type="Pfam" id="PF18765">
    <property type="entry name" value="Polbeta"/>
    <property type="match status" value="1"/>
</dbReference>
<dbReference type="AlphaFoldDB" id="I3E3B1"/>
<dbReference type="InterPro" id="IPR043519">
    <property type="entry name" value="NT_sf"/>
</dbReference>
<dbReference type="PANTHER" id="PTHR43852">
    <property type="entry name" value="NUCLEOTIDYLTRANSFERASE"/>
    <property type="match status" value="1"/>
</dbReference>
<proteinExistence type="predicted"/>
<dbReference type="InterPro" id="IPR041633">
    <property type="entry name" value="Polbeta"/>
</dbReference>
<evidence type="ECO:0000313" key="2">
    <source>
        <dbReference type="EMBL" id="AIE58934.1"/>
    </source>
</evidence>
<dbReference type="Proteomes" id="UP000027602">
    <property type="component" value="Chromosome"/>
</dbReference>
<dbReference type="HOGENOM" id="CLU_130257_1_0_9"/>
<evidence type="ECO:0000313" key="3">
    <source>
        <dbReference type="Proteomes" id="UP000027602"/>
    </source>
</evidence>
<feature type="domain" description="Polymerase beta nucleotidyltransferase" evidence="1">
    <location>
        <begin position="9"/>
        <end position="98"/>
    </location>
</feature>
<accession>I3E3B1</accession>
<dbReference type="eggNOG" id="COG1669">
    <property type="taxonomic scope" value="Bacteria"/>
</dbReference>
<sequence>MSKNIEQIIMDILNERLSPSLVFLFGSTVKEFTHKGSDIDIAFLSDEKELDKYEIFMIAQELASKLNRDVDLIDLNQASTVLQAQIVSTGKIIYCTDERKKAAFELKALKMYAKLNEERSPILKNIDESGSIYEK</sequence>
<dbReference type="InterPro" id="IPR052930">
    <property type="entry name" value="TA_antitoxin_MntA"/>
</dbReference>
<dbReference type="EMBL" id="CP007739">
    <property type="protein sequence ID" value="AIE58934.1"/>
    <property type="molecule type" value="Genomic_DNA"/>
</dbReference>
<gene>
    <name evidence="2" type="ORF">BMMGA3_02320</name>
</gene>
<protein>
    <recommendedName>
        <fullName evidence="1">Polymerase beta nucleotidyltransferase domain-containing protein</fullName>
    </recommendedName>
</protein>
<dbReference type="STRING" id="796606.BMMGA3_02320"/>
<dbReference type="PANTHER" id="PTHR43852:SF2">
    <property type="entry name" value="PROTEIN ADENYLYLTRANSFERASE MNTA"/>
    <property type="match status" value="1"/>
</dbReference>
<evidence type="ECO:0000259" key="1">
    <source>
        <dbReference type="Pfam" id="PF18765"/>
    </source>
</evidence>
<reference evidence="2 3" key="1">
    <citation type="journal article" date="2015" name="BMC Genomics">
        <title>Transcriptome analysis of thermophilic methylotrophic Bacillus methanolicus MGA3 using RNA-sequencing provides detailed insights into its previously uncharted transcriptional landscape.</title>
        <authorList>
            <person name="Irla M."/>
            <person name="Neshat A."/>
            <person name="Brautaset T."/>
            <person name="Ruckert C."/>
            <person name="Kalinowski J."/>
            <person name="Wendisch V.F."/>
        </authorList>
    </citation>
    <scope>NUCLEOTIDE SEQUENCE [LARGE SCALE GENOMIC DNA]</scope>
    <source>
        <strain evidence="3">MGA3 / ATCC 53907</strain>
    </source>
</reference>
<dbReference type="NCBIfam" id="NF047752">
    <property type="entry name" value="MntA_antitoxin"/>
    <property type="match status" value="1"/>
</dbReference>
<keyword evidence="3" id="KW-1185">Reference proteome</keyword>
<dbReference type="Gene3D" id="3.30.460.10">
    <property type="entry name" value="Beta Polymerase, domain 2"/>
    <property type="match status" value="1"/>
</dbReference>